<organism evidence="1 2">
    <name type="scientific">Micromonospora reichwaldensis</name>
    <dbReference type="NCBI Taxonomy" id="3075516"/>
    <lineage>
        <taxon>Bacteria</taxon>
        <taxon>Bacillati</taxon>
        <taxon>Actinomycetota</taxon>
        <taxon>Actinomycetes</taxon>
        <taxon>Micromonosporales</taxon>
        <taxon>Micromonosporaceae</taxon>
        <taxon>Micromonospora</taxon>
    </lineage>
</organism>
<keyword evidence="2" id="KW-1185">Reference proteome</keyword>
<dbReference type="EMBL" id="JAVRFL010000043">
    <property type="protein sequence ID" value="MDT0532639.1"/>
    <property type="molecule type" value="Genomic_DNA"/>
</dbReference>
<gene>
    <name evidence="1" type="ORF">RM555_26935</name>
</gene>
<accession>A0ABU2X5C0</accession>
<name>A0ABU2X5C0_9ACTN</name>
<comment type="caution">
    <text evidence="1">The sequence shown here is derived from an EMBL/GenBank/DDBJ whole genome shotgun (WGS) entry which is preliminary data.</text>
</comment>
<proteinExistence type="predicted"/>
<sequence>MTAPAPLRRLKAGDVVWLTREASPQFVTPLRVRVIREIPERYTYDGWTWFEGYQLDGKGGAVAKRELFVRREGVRWLDAPPAPARAVRRPLPRTPARVG</sequence>
<dbReference type="RefSeq" id="WP_311414361.1">
    <property type="nucleotide sequence ID" value="NZ_JAVRFL010000043.1"/>
</dbReference>
<evidence type="ECO:0000313" key="2">
    <source>
        <dbReference type="Proteomes" id="UP001180973"/>
    </source>
</evidence>
<reference evidence="1" key="1">
    <citation type="submission" date="2023-09" db="EMBL/GenBank/DDBJ databases">
        <title>30 novel species of actinomycetes from the DSMZ collection.</title>
        <authorList>
            <person name="Nouioui I."/>
        </authorList>
    </citation>
    <scope>NUCLEOTIDE SEQUENCE</scope>
    <source>
        <strain evidence="1">DSM 115977</strain>
    </source>
</reference>
<evidence type="ECO:0000313" key="1">
    <source>
        <dbReference type="EMBL" id="MDT0532639.1"/>
    </source>
</evidence>
<dbReference type="Proteomes" id="UP001180973">
    <property type="component" value="Unassembled WGS sequence"/>
</dbReference>
<protein>
    <submittedName>
        <fullName evidence="1">Uncharacterized protein</fullName>
    </submittedName>
</protein>